<dbReference type="InterPro" id="IPR020103">
    <property type="entry name" value="PsdUridine_synth_cat_dom_sf"/>
</dbReference>
<reference evidence="3 4" key="2">
    <citation type="journal article" date="2008" name="Nature">
        <title>The Phaeodactylum genome reveals the evolutionary history of diatom genomes.</title>
        <authorList>
            <person name="Bowler C."/>
            <person name="Allen A.E."/>
            <person name="Badger J.H."/>
            <person name="Grimwood J."/>
            <person name="Jabbari K."/>
            <person name="Kuo A."/>
            <person name="Maheswari U."/>
            <person name="Martens C."/>
            <person name="Maumus F."/>
            <person name="Otillar R.P."/>
            <person name="Rayko E."/>
            <person name="Salamov A."/>
            <person name="Vandepoele K."/>
            <person name="Beszteri B."/>
            <person name="Gruber A."/>
            <person name="Heijde M."/>
            <person name="Katinka M."/>
            <person name="Mock T."/>
            <person name="Valentin K."/>
            <person name="Verret F."/>
            <person name="Berges J.A."/>
            <person name="Brownlee C."/>
            <person name="Cadoret J.P."/>
            <person name="Chiovitti A."/>
            <person name="Choi C.J."/>
            <person name="Coesel S."/>
            <person name="De Martino A."/>
            <person name="Detter J.C."/>
            <person name="Durkin C."/>
            <person name="Falciatore A."/>
            <person name="Fournet J."/>
            <person name="Haruta M."/>
            <person name="Huysman M.J."/>
            <person name="Jenkins B.D."/>
            <person name="Jiroutova K."/>
            <person name="Jorgensen R.E."/>
            <person name="Joubert Y."/>
            <person name="Kaplan A."/>
            <person name="Kroger N."/>
            <person name="Kroth P.G."/>
            <person name="La Roche J."/>
            <person name="Lindquist E."/>
            <person name="Lommer M."/>
            <person name="Martin-Jezequel V."/>
            <person name="Lopez P.J."/>
            <person name="Lucas S."/>
            <person name="Mangogna M."/>
            <person name="McGinnis K."/>
            <person name="Medlin L.K."/>
            <person name="Montsant A."/>
            <person name="Oudot-Le Secq M.P."/>
            <person name="Napoli C."/>
            <person name="Obornik M."/>
            <person name="Parker M.S."/>
            <person name="Petit J.L."/>
            <person name="Porcel B.M."/>
            <person name="Poulsen N."/>
            <person name="Robison M."/>
            <person name="Rychlewski L."/>
            <person name="Rynearson T.A."/>
            <person name="Schmutz J."/>
            <person name="Shapiro H."/>
            <person name="Siaut M."/>
            <person name="Stanley M."/>
            <person name="Sussman M.R."/>
            <person name="Taylor A.R."/>
            <person name="Vardi A."/>
            <person name="von Dassow P."/>
            <person name="Vyverman W."/>
            <person name="Willis A."/>
            <person name="Wyrwicz L.S."/>
            <person name="Rokhsar D.S."/>
            <person name="Weissenbach J."/>
            <person name="Armbrust E.V."/>
            <person name="Green B.R."/>
            <person name="Van de Peer Y."/>
            <person name="Grigoriev I.V."/>
        </authorList>
    </citation>
    <scope>NUCLEOTIDE SEQUENCE [LARGE SCALE GENOMIC DNA]</scope>
    <source>
        <strain evidence="3 4">CCMP1335</strain>
    </source>
</reference>
<accession>B8LCC0</accession>
<dbReference type="PANTHER" id="PTHR21600:SF87">
    <property type="entry name" value="RNA PSEUDOURIDYLATE SYNTHASE DOMAIN-CONTAINING PROTEIN 1"/>
    <property type="match status" value="1"/>
</dbReference>
<evidence type="ECO:0000313" key="4">
    <source>
        <dbReference type="Proteomes" id="UP000001449"/>
    </source>
</evidence>
<sequence>MTMHHSTNKSKWGISKAPVLQTAIHSFTHLPFFRRQLSRKPYLVHRLDHRTSGAVIVGFDSKSAGVLHGRLRGGEARKLYVALVRGDLRERFRQAAADGCCDGGLSAILPERNDVEEASKMKNVEKAQTYVASEYTTKITVDLPINVKVDGVDVEKDATTDFYFIASMCLDEDDSGRANDDTAKVPFTNKAVSLILCHPITGRTHQIRRHARKAFSSPVVGDREHGDSRVNRFWREKVGLDRLTLHCWYLDLPQAEEDCVEDRRGVDAVMEEVSKTRIQCMAPLPPDFATALKHEKLKPLWEEVLRMEPRLAMEPYDERGVKEGGWEVRRVT</sequence>
<dbReference type="KEGG" id="tps:THAPSDRAFT_25094"/>
<dbReference type="Gene3D" id="3.30.2350.10">
    <property type="entry name" value="Pseudouridine synthase"/>
    <property type="match status" value="1"/>
</dbReference>
<dbReference type="InterPro" id="IPR050188">
    <property type="entry name" value="RluA_PseudoU_synthase"/>
</dbReference>
<dbReference type="HOGENOM" id="CLU_838083_0_0_1"/>
<dbReference type="RefSeq" id="XP_002296756.1">
    <property type="nucleotide sequence ID" value="XM_002296720.1"/>
</dbReference>
<protein>
    <recommendedName>
        <fullName evidence="2">Pseudouridine synthase RsuA/RluA-like domain-containing protein</fullName>
    </recommendedName>
</protein>
<dbReference type="GO" id="GO:0000455">
    <property type="term" value="P:enzyme-directed rRNA pseudouridine synthesis"/>
    <property type="evidence" value="ECO:0000318"/>
    <property type="project" value="GO_Central"/>
</dbReference>
<dbReference type="InterPro" id="IPR006224">
    <property type="entry name" value="PsdUridine_synth_RluA-like_CS"/>
</dbReference>
<comment type="similarity">
    <text evidence="1">Belongs to the pseudouridine synthase RluA family.</text>
</comment>
<dbReference type="Proteomes" id="UP000001449">
    <property type="component" value="Chromosome 16"/>
</dbReference>
<dbReference type="PROSITE" id="PS01129">
    <property type="entry name" value="PSI_RLU"/>
    <property type="match status" value="1"/>
</dbReference>
<dbReference type="InParanoid" id="B8LCC0"/>
<evidence type="ECO:0000259" key="2">
    <source>
        <dbReference type="Pfam" id="PF00849"/>
    </source>
</evidence>
<gene>
    <name evidence="3" type="ORF">THAPSDRAFT_25094</name>
</gene>
<proteinExistence type="inferred from homology"/>
<evidence type="ECO:0000256" key="1">
    <source>
        <dbReference type="ARBA" id="ARBA00010876"/>
    </source>
</evidence>
<dbReference type="GeneID" id="7445457"/>
<reference evidence="3 4" key="1">
    <citation type="journal article" date="2004" name="Science">
        <title>The genome of the diatom Thalassiosira pseudonana: ecology, evolution, and metabolism.</title>
        <authorList>
            <person name="Armbrust E.V."/>
            <person name="Berges J.A."/>
            <person name="Bowler C."/>
            <person name="Green B.R."/>
            <person name="Martinez D."/>
            <person name="Putnam N.H."/>
            <person name="Zhou S."/>
            <person name="Allen A.E."/>
            <person name="Apt K.E."/>
            <person name="Bechner M."/>
            <person name="Brzezinski M.A."/>
            <person name="Chaal B.K."/>
            <person name="Chiovitti A."/>
            <person name="Davis A.K."/>
            <person name="Demarest M.S."/>
            <person name="Detter J.C."/>
            <person name="Glavina T."/>
            <person name="Goodstein D."/>
            <person name="Hadi M.Z."/>
            <person name="Hellsten U."/>
            <person name="Hildebrand M."/>
            <person name="Jenkins B.D."/>
            <person name="Jurka J."/>
            <person name="Kapitonov V.V."/>
            <person name="Kroger N."/>
            <person name="Lau W.W."/>
            <person name="Lane T.W."/>
            <person name="Larimer F.W."/>
            <person name="Lippmeier J.C."/>
            <person name="Lucas S."/>
            <person name="Medina M."/>
            <person name="Montsant A."/>
            <person name="Obornik M."/>
            <person name="Parker M.S."/>
            <person name="Palenik B."/>
            <person name="Pazour G.J."/>
            <person name="Richardson P.M."/>
            <person name="Rynearson T.A."/>
            <person name="Saito M.A."/>
            <person name="Schwartz D.C."/>
            <person name="Thamatrakoln K."/>
            <person name="Valentin K."/>
            <person name="Vardi A."/>
            <person name="Wilkerson F.P."/>
            <person name="Rokhsar D.S."/>
        </authorList>
    </citation>
    <scope>NUCLEOTIDE SEQUENCE [LARGE SCALE GENOMIC DNA]</scope>
    <source>
        <strain evidence="3 4">CCMP1335</strain>
    </source>
</reference>
<dbReference type="InterPro" id="IPR006145">
    <property type="entry name" value="PsdUridine_synth_RsuA/RluA"/>
</dbReference>
<dbReference type="eggNOG" id="KOG1919">
    <property type="taxonomic scope" value="Eukaryota"/>
</dbReference>
<dbReference type="EMBL" id="DS999417">
    <property type="protein sequence ID" value="EED86957.1"/>
    <property type="molecule type" value="Genomic_DNA"/>
</dbReference>
<dbReference type="PaxDb" id="35128-Thaps25094"/>
<name>B8LCC0_THAPS</name>
<evidence type="ECO:0000313" key="3">
    <source>
        <dbReference type="EMBL" id="EED86957.1"/>
    </source>
</evidence>
<dbReference type="GO" id="GO:0003723">
    <property type="term" value="F:RNA binding"/>
    <property type="evidence" value="ECO:0007669"/>
    <property type="project" value="InterPro"/>
</dbReference>
<dbReference type="Pfam" id="PF00849">
    <property type="entry name" value="PseudoU_synth_2"/>
    <property type="match status" value="1"/>
</dbReference>
<dbReference type="STRING" id="35128.B8LCC0"/>
<keyword evidence="4" id="KW-1185">Reference proteome</keyword>
<organism evidence="3 4">
    <name type="scientific">Thalassiosira pseudonana</name>
    <name type="common">Marine diatom</name>
    <name type="synonym">Cyclotella nana</name>
    <dbReference type="NCBI Taxonomy" id="35128"/>
    <lineage>
        <taxon>Eukaryota</taxon>
        <taxon>Sar</taxon>
        <taxon>Stramenopiles</taxon>
        <taxon>Ochrophyta</taxon>
        <taxon>Bacillariophyta</taxon>
        <taxon>Coscinodiscophyceae</taxon>
        <taxon>Thalassiosirophycidae</taxon>
        <taxon>Thalassiosirales</taxon>
        <taxon>Thalassiosiraceae</taxon>
        <taxon>Thalassiosira</taxon>
    </lineage>
</organism>
<dbReference type="PANTHER" id="PTHR21600">
    <property type="entry name" value="MITOCHONDRIAL RNA PSEUDOURIDINE SYNTHASE"/>
    <property type="match status" value="1"/>
</dbReference>
<dbReference type="GO" id="GO:0009982">
    <property type="term" value="F:pseudouridine synthase activity"/>
    <property type="evidence" value="ECO:0000318"/>
    <property type="project" value="GO_Central"/>
</dbReference>
<feature type="domain" description="Pseudouridine synthase RsuA/RluA-like" evidence="2">
    <location>
        <begin position="25"/>
        <end position="211"/>
    </location>
</feature>
<dbReference type="SUPFAM" id="SSF55120">
    <property type="entry name" value="Pseudouridine synthase"/>
    <property type="match status" value="1"/>
</dbReference>
<dbReference type="AlphaFoldDB" id="B8LCC0"/>